<evidence type="ECO:0000259" key="3">
    <source>
        <dbReference type="Pfam" id="PF00561"/>
    </source>
</evidence>
<dbReference type="EMBL" id="HBUF01221459">
    <property type="protein sequence ID" value="CAG6669589.1"/>
    <property type="molecule type" value="Transcribed_RNA"/>
</dbReference>
<proteinExistence type="inferred from homology"/>
<dbReference type="AlphaFoldDB" id="A0A8D8YRB0"/>
<dbReference type="EMBL" id="HBUF01388842">
    <property type="protein sequence ID" value="CAG6733095.1"/>
    <property type="molecule type" value="Transcribed_RNA"/>
</dbReference>
<dbReference type="GO" id="GO:0016787">
    <property type="term" value="F:hydrolase activity"/>
    <property type="evidence" value="ECO:0007669"/>
    <property type="project" value="UniProtKB-KW"/>
</dbReference>
<evidence type="ECO:0000256" key="1">
    <source>
        <dbReference type="ARBA" id="ARBA00008645"/>
    </source>
</evidence>
<feature type="domain" description="AB hydrolase-1" evidence="3">
    <location>
        <begin position="4"/>
        <end position="141"/>
    </location>
</feature>
<dbReference type="EMBL" id="HBUF01559719">
    <property type="protein sequence ID" value="CAG6761742.1"/>
    <property type="molecule type" value="Transcribed_RNA"/>
</dbReference>
<dbReference type="PANTHER" id="PTHR43798:SF14">
    <property type="entry name" value="SERINE HYDROLASE-LIKE PROTEIN DDB_G0286239"/>
    <property type="match status" value="1"/>
</dbReference>
<comment type="similarity">
    <text evidence="1">Belongs to the AB hydrolase superfamily.</text>
</comment>
<dbReference type="InterPro" id="IPR050266">
    <property type="entry name" value="AB_hydrolase_sf"/>
</dbReference>
<dbReference type="Pfam" id="PF00561">
    <property type="entry name" value="Abhydrolase_1"/>
    <property type="match status" value="1"/>
</dbReference>
<keyword evidence="2 4" id="KW-0378">Hydrolase</keyword>
<evidence type="ECO:0000313" key="4">
    <source>
        <dbReference type="EMBL" id="CAG6733096.1"/>
    </source>
</evidence>
<sequence>MQDNSASFDKLIPLLPDHYYYVCIDLPGHGLSSHFPSGLLLDWLNYVLACHRVIVRLASSKPIIWLGHSLGGQLGTYYAAIYPHLVDKLILLDAVCPRKVKLEDTLDKVRDILSNQFTLEQKLQDPNKKQPVYSKQQVLDKLKQRLLGNEITDEAAEILFSRAVTPRDDGFVFNFDQRLKNKLYLVMTEDQQHNIVSKIQCQTLCILSQDSFDRFWIVNEMYIGTYYHFTQHPKFLIEMIDCGHDMELTDPEKLVGVICDFLD</sequence>
<dbReference type="EMBL" id="HBUF01221456">
    <property type="protein sequence ID" value="CAG6669586.1"/>
    <property type="molecule type" value="Transcribed_RNA"/>
</dbReference>
<dbReference type="EMBL" id="HBUF01388843">
    <property type="protein sequence ID" value="CAG6733096.1"/>
    <property type="molecule type" value="Transcribed_RNA"/>
</dbReference>
<dbReference type="EMBL" id="HBUF01388841">
    <property type="protein sequence ID" value="CAG6733094.1"/>
    <property type="molecule type" value="Transcribed_RNA"/>
</dbReference>
<dbReference type="InterPro" id="IPR000073">
    <property type="entry name" value="AB_hydrolase_1"/>
</dbReference>
<dbReference type="Gene3D" id="3.40.50.1820">
    <property type="entry name" value="alpha/beta hydrolase"/>
    <property type="match status" value="1"/>
</dbReference>
<dbReference type="GO" id="GO:0016020">
    <property type="term" value="C:membrane"/>
    <property type="evidence" value="ECO:0007669"/>
    <property type="project" value="TreeGrafter"/>
</dbReference>
<dbReference type="EMBL" id="HBUF01221458">
    <property type="protein sequence ID" value="CAG6669588.1"/>
    <property type="molecule type" value="Transcribed_RNA"/>
</dbReference>
<dbReference type="PRINTS" id="PR00111">
    <property type="entry name" value="ABHYDROLASE"/>
</dbReference>
<dbReference type="EMBL" id="HBUF01388840">
    <property type="protein sequence ID" value="CAG6733093.1"/>
    <property type="molecule type" value="Transcribed_RNA"/>
</dbReference>
<protein>
    <submittedName>
        <fullName evidence="4">Serine hydrolase-like protein</fullName>
    </submittedName>
</protein>
<name>A0A8D8YRB0_9HEMI</name>
<dbReference type="EMBL" id="HBUF01388844">
    <property type="protein sequence ID" value="CAG6733097.1"/>
    <property type="molecule type" value="Transcribed_RNA"/>
</dbReference>
<organism evidence="4">
    <name type="scientific">Cacopsylla melanoneura</name>
    <dbReference type="NCBI Taxonomy" id="428564"/>
    <lineage>
        <taxon>Eukaryota</taxon>
        <taxon>Metazoa</taxon>
        <taxon>Ecdysozoa</taxon>
        <taxon>Arthropoda</taxon>
        <taxon>Hexapoda</taxon>
        <taxon>Insecta</taxon>
        <taxon>Pterygota</taxon>
        <taxon>Neoptera</taxon>
        <taxon>Paraneoptera</taxon>
        <taxon>Hemiptera</taxon>
        <taxon>Sternorrhyncha</taxon>
        <taxon>Psylloidea</taxon>
        <taxon>Psyllidae</taxon>
        <taxon>Psyllinae</taxon>
        <taxon>Cacopsylla</taxon>
    </lineage>
</organism>
<reference evidence="4" key="1">
    <citation type="submission" date="2021-05" db="EMBL/GenBank/DDBJ databases">
        <authorList>
            <person name="Alioto T."/>
            <person name="Alioto T."/>
            <person name="Gomez Garrido J."/>
        </authorList>
    </citation>
    <scope>NUCLEOTIDE SEQUENCE</scope>
</reference>
<evidence type="ECO:0000256" key="2">
    <source>
        <dbReference type="ARBA" id="ARBA00022801"/>
    </source>
</evidence>
<dbReference type="EMBL" id="HBUF01559721">
    <property type="protein sequence ID" value="CAG6761744.1"/>
    <property type="molecule type" value="Transcribed_RNA"/>
</dbReference>
<dbReference type="PANTHER" id="PTHR43798">
    <property type="entry name" value="MONOACYLGLYCEROL LIPASE"/>
    <property type="match status" value="1"/>
</dbReference>
<dbReference type="EMBL" id="HBUF01221457">
    <property type="protein sequence ID" value="CAG6669587.1"/>
    <property type="molecule type" value="Transcribed_RNA"/>
</dbReference>
<dbReference type="InterPro" id="IPR029058">
    <property type="entry name" value="AB_hydrolase_fold"/>
</dbReference>
<dbReference type="SUPFAM" id="SSF53474">
    <property type="entry name" value="alpha/beta-Hydrolases"/>
    <property type="match status" value="1"/>
</dbReference>
<accession>A0A8D8YRB0</accession>
<dbReference type="EMBL" id="HBUF01559720">
    <property type="protein sequence ID" value="CAG6761743.1"/>
    <property type="molecule type" value="Transcribed_RNA"/>
</dbReference>
<dbReference type="EMBL" id="HBUF01221455">
    <property type="protein sequence ID" value="CAG6669585.1"/>
    <property type="molecule type" value="Transcribed_RNA"/>
</dbReference>